<evidence type="ECO:0000256" key="4">
    <source>
        <dbReference type="ARBA" id="ARBA00023014"/>
    </source>
</evidence>
<dbReference type="Pfam" id="PF00355">
    <property type="entry name" value="Rieske"/>
    <property type="match status" value="1"/>
</dbReference>
<keyword evidence="8" id="KW-1185">Reference proteome</keyword>
<gene>
    <name evidence="7" type="ORF">ACFSBJ_07565</name>
</gene>
<dbReference type="InterPro" id="IPR036922">
    <property type="entry name" value="Rieske_2Fe-2S_sf"/>
</dbReference>
<dbReference type="RefSeq" id="WP_256405532.1">
    <property type="nucleotide sequence ID" value="NZ_CP187151.1"/>
</dbReference>
<protein>
    <submittedName>
        <fullName evidence="7">Rieske (2Fe-2S) protein</fullName>
    </submittedName>
</protein>
<dbReference type="PANTHER" id="PTHR40261:SF1">
    <property type="entry name" value="RIESKE DOMAIN-CONTAINING PROTEIN"/>
    <property type="match status" value="1"/>
</dbReference>
<evidence type="ECO:0000256" key="3">
    <source>
        <dbReference type="ARBA" id="ARBA00023004"/>
    </source>
</evidence>
<name>A0ABD6CWS2_9EURY</name>
<dbReference type="GO" id="GO:0051537">
    <property type="term" value="F:2 iron, 2 sulfur cluster binding"/>
    <property type="evidence" value="ECO:0007669"/>
    <property type="project" value="UniProtKB-KW"/>
</dbReference>
<organism evidence="7 8">
    <name type="scientific">Haloplanus ruber</name>
    <dbReference type="NCBI Taxonomy" id="869892"/>
    <lineage>
        <taxon>Archaea</taxon>
        <taxon>Methanobacteriati</taxon>
        <taxon>Methanobacteriota</taxon>
        <taxon>Stenosarchaea group</taxon>
        <taxon>Halobacteria</taxon>
        <taxon>Halobacteriales</taxon>
        <taxon>Haloferacaceae</taxon>
        <taxon>Haloplanus</taxon>
    </lineage>
</organism>
<evidence type="ECO:0000313" key="7">
    <source>
        <dbReference type="EMBL" id="MFD1633589.1"/>
    </source>
</evidence>
<evidence type="ECO:0000256" key="5">
    <source>
        <dbReference type="SAM" id="MobiDB-lite"/>
    </source>
</evidence>
<dbReference type="InterPro" id="IPR017941">
    <property type="entry name" value="Rieske_2Fe-2S"/>
</dbReference>
<dbReference type="GO" id="GO:0046872">
    <property type="term" value="F:metal ion binding"/>
    <property type="evidence" value="ECO:0007669"/>
    <property type="project" value="UniProtKB-KW"/>
</dbReference>
<evidence type="ECO:0000256" key="2">
    <source>
        <dbReference type="ARBA" id="ARBA00022723"/>
    </source>
</evidence>
<dbReference type="AlphaFoldDB" id="A0ABD6CWS2"/>
<comment type="caution">
    <text evidence="7">The sequence shown here is derived from an EMBL/GenBank/DDBJ whole genome shotgun (WGS) entry which is preliminary data.</text>
</comment>
<proteinExistence type="predicted"/>
<dbReference type="Proteomes" id="UP001597075">
    <property type="component" value="Unassembled WGS sequence"/>
</dbReference>
<keyword evidence="3" id="KW-0408">Iron</keyword>
<keyword evidence="2" id="KW-0479">Metal-binding</keyword>
<keyword evidence="4" id="KW-0411">Iron-sulfur</keyword>
<evidence type="ECO:0000256" key="1">
    <source>
        <dbReference type="ARBA" id="ARBA00022714"/>
    </source>
</evidence>
<feature type="domain" description="Rieske" evidence="6">
    <location>
        <begin position="10"/>
        <end position="114"/>
    </location>
</feature>
<keyword evidence="1" id="KW-0001">2Fe-2S</keyword>
<reference evidence="7 8" key="1">
    <citation type="journal article" date="2019" name="Int. J. Syst. Evol. Microbiol.">
        <title>The Global Catalogue of Microorganisms (GCM) 10K type strain sequencing project: providing services to taxonomists for standard genome sequencing and annotation.</title>
        <authorList>
            <consortium name="The Broad Institute Genomics Platform"/>
            <consortium name="The Broad Institute Genome Sequencing Center for Infectious Disease"/>
            <person name="Wu L."/>
            <person name="Ma J."/>
        </authorList>
    </citation>
    <scope>NUCLEOTIDE SEQUENCE [LARGE SCALE GENOMIC DNA]</scope>
    <source>
        <strain evidence="7 8">CGMCC 1.10594</strain>
    </source>
</reference>
<accession>A0ABD6CWS2</accession>
<dbReference type="CDD" id="cd03467">
    <property type="entry name" value="Rieske"/>
    <property type="match status" value="1"/>
</dbReference>
<dbReference type="SUPFAM" id="SSF50022">
    <property type="entry name" value="ISP domain"/>
    <property type="match status" value="1"/>
</dbReference>
<feature type="region of interest" description="Disordered" evidence="5">
    <location>
        <begin position="1"/>
        <end position="23"/>
    </location>
</feature>
<evidence type="ECO:0000259" key="6">
    <source>
        <dbReference type="PROSITE" id="PS51296"/>
    </source>
</evidence>
<dbReference type="PANTHER" id="PTHR40261">
    <property type="match status" value="1"/>
</dbReference>
<dbReference type="PROSITE" id="PS51296">
    <property type="entry name" value="RIESKE"/>
    <property type="match status" value="1"/>
</dbReference>
<sequence>MTEEGATDGHRIAPVEDLPDGGTARFEATAGRRQIEGILKRDGTAVVGYRNSCPHEPEVKLDRGLGALVDGDQLVCHKHGARFDCADGYCTRGPPRGRSLDTIEVTVRDGTVFLTDERFDGGRRID</sequence>
<evidence type="ECO:0000313" key="8">
    <source>
        <dbReference type="Proteomes" id="UP001597075"/>
    </source>
</evidence>
<dbReference type="EMBL" id="JBHUDL010000009">
    <property type="protein sequence ID" value="MFD1633589.1"/>
    <property type="molecule type" value="Genomic_DNA"/>
</dbReference>
<dbReference type="Gene3D" id="2.102.10.10">
    <property type="entry name" value="Rieske [2Fe-2S] iron-sulphur domain"/>
    <property type="match status" value="1"/>
</dbReference>